<feature type="transmembrane region" description="Helical" evidence="5">
    <location>
        <begin position="21"/>
        <end position="42"/>
    </location>
</feature>
<keyword evidence="4 5" id="KW-0472">Membrane</keyword>
<feature type="transmembrane region" description="Helical" evidence="5">
    <location>
        <begin position="446"/>
        <end position="469"/>
    </location>
</feature>
<reference evidence="7 8" key="1">
    <citation type="submission" date="2023-12" db="EMBL/GenBank/DDBJ databases">
        <title>Genome sequencing and assembly of bacterial species from a model synthetic community.</title>
        <authorList>
            <person name="Hogle S.L."/>
        </authorList>
    </citation>
    <scope>NUCLEOTIDE SEQUENCE [LARGE SCALE GENOMIC DNA]</scope>
    <source>
        <strain evidence="7 8">HAMBI 2494</strain>
    </source>
</reference>
<dbReference type="Gene3D" id="1.20.1740.10">
    <property type="entry name" value="Amino acid/polyamine transporter I"/>
    <property type="match status" value="1"/>
</dbReference>
<evidence type="ECO:0000256" key="3">
    <source>
        <dbReference type="ARBA" id="ARBA00022989"/>
    </source>
</evidence>
<dbReference type="InterPro" id="IPR004841">
    <property type="entry name" value="AA-permease/SLC12A_dom"/>
</dbReference>
<accession>A0ABZ0WDM5</accession>
<feature type="transmembrane region" description="Helical" evidence="5">
    <location>
        <begin position="130"/>
        <end position="152"/>
    </location>
</feature>
<feature type="transmembrane region" description="Helical" evidence="5">
    <location>
        <begin position="344"/>
        <end position="365"/>
    </location>
</feature>
<dbReference type="Proteomes" id="UP001325479">
    <property type="component" value="Chromosome"/>
</dbReference>
<protein>
    <submittedName>
        <fullName evidence="7">APC family permease</fullName>
    </submittedName>
</protein>
<feature type="transmembrane region" description="Helical" evidence="5">
    <location>
        <begin position="295"/>
        <end position="320"/>
    </location>
</feature>
<sequence>MLQQTQAPHPGLRQGALSIGFIIFFVVSAASPLSVLAGGFPIGIMLGNGPGTPALLLLTLGILLTFSAGYTAMARHVTNAGGFYAFSCRGLGGLLGGGAGMLAMFCYNILQIGVYGLFGAVVSDTVSTTFHLVLPWWVYSFMALASVAILGYRQIDLSARLLSVMVTAEYLTILVLDACILLKGGEAGVNLDAFKPAAVSSGSPSIGLLFCFAAFIGFEATTIYGEEARDPKRAIPIATFAAVLLIGAFYSLSLWAMVVGAGANKIVPALQAMQDPTTFIYGLSDRYAGHGLTQVIRVLFIVSIYAGLLAFHNSAARYFFASGRDRLLPQVLGRAHCQHQSPHVGSLLQSCIAAVVVGLFALLHADPVLQLFAWLSNVATLCVILLMAITSAAVIGFFRKRSAHHSVRGESWMRTQALPAISCVLLTYVLVTAIRHFDVLTGASGWLADALCSLVPLAVLLGVALAARLRRVSAEHYRRLGTYTP</sequence>
<feature type="transmembrane region" description="Helical" evidence="5">
    <location>
        <begin position="164"/>
        <end position="185"/>
    </location>
</feature>
<evidence type="ECO:0000256" key="1">
    <source>
        <dbReference type="ARBA" id="ARBA00004141"/>
    </source>
</evidence>
<dbReference type="Pfam" id="PF00324">
    <property type="entry name" value="AA_permease"/>
    <property type="match status" value="1"/>
</dbReference>
<dbReference type="PIRSF" id="PIRSF006060">
    <property type="entry name" value="AA_transporter"/>
    <property type="match status" value="1"/>
</dbReference>
<feature type="domain" description="Amino acid permease/ SLC12A" evidence="6">
    <location>
        <begin position="42"/>
        <end position="471"/>
    </location>
</feature>
<dbReference type="RefSeq" id="WP_114810132.1">
    <property type="nucleotide sequence ID" value="NZ_CP139965.1"/>
</dbReference>
<evidence type="ECO:0000313" key="8">
    <source>
        <dbReference type="Proteomes" id="UP001325479"/>
    </source>
</evidence>
<proteinExistence type="predicted"/>
<feature type="transmembrane region" description="Helical" evidence="5">
    <location>
        <begin position="237"/>
        <end position="258"/>
    </location>
</feature>
<name>A0ABZ0WDM5_9BURK</name>
<keyword evidence="8" id="KW-1185">Reference proteome</keyword>
<dbReference type="EMBL" id="CP139965">
    <property type="protein sequence ID" value="WQD75451.1"/>
    <property type="molecule type" value="Genomic_DNA"/>
</dbReference>
<organism evidence="7 8">
    <name type="scientific">Paraburkholderia kururiensis</name>
    <dbReference type="NCBI Taxonomy" id="984307"/>
    <lineage>
        <taxon>Bacteria</taxon>
        <taxon>Pseudomonadati</taxon>
        <taxon>Pseudomonadota</taxon>
        <taxon>Betaproteobacteria</taxon>
        <taxon>Burkholderiales</taxon>
        <taxon>Burkholderiaceae</taxon>
        <taxon>Paraburkholderia</taxon>
    </lineage>
</organism>
<evidence type="ECO:0000256" key="4">
    <source>
        <dbReference type="ARBA" id="ARBA00023136"/>
    </source>
</evidence>
<keyword evidence="2 5" id="KW-0812">Transmembrane</keyword>
<feature type="transmembrane region" description="Helical" evidence="5">
    <location>
        <begin position="94"/>
        <end position="118"/>
    </location>
</feature>
<keyword evidence="3 5" id="KW-1133">Transmembrane helix</keyword>
<evidence type="ECO:0000256" key="5">
    <source>
        <dbReference type="SAM" id="Phobius"/>
    </source>
</evidence>
<evidence type="ECO:0000256" key="2">
    <source>
        <dbReference type="ARBA" id="ARBA00022692"/>
    </source>
</evidence>
<dbReference type="PANTHER" id="PTHR42770:SF16">
    <property type="entry name" value="AMINO ACID PERMEASE"/>
    <property type="match status" value="1"/>
</dbReference>
<dbReference type="InterPro" id="IPR050367">
    <property type="entry name" value="APC_superfamily"/>
</dbReference>
<comment type="subcellular location">
    <subcellularLocation>
        <location evidence="1">Membrane</location>
        <topology evidence="1">Multi-pass membrane protein</topology>
    </subcellularLocation>
</comment>
<feature type="transmembrane region" description="Helical" evidence="5">
    <location>
        <begin position="371"/>
        <end position="397"/>
    </location>
</feature>
<feature type="transmembrane region" description="Helical" evidence="5">
    <location>
        <begin position="54"/>
        <end position="73"/>
    </location>
</feature>
<feature type="transmembrane region" description="Helical" evidence="5">
    <location>
        <begin position="417"/>
        <end position="434"/>
    </location>
</feature>
<evidence type="ECO:0000313" key="7">
    <source>
        <dbReference type="EMBL" id="WQD75451.1"/>
    </source>
</evidence>
<evidence type="ECO:0000259" key="6">
    <source>
        <dbReference type="Pfam" id="PF00324"/>
    </source>
</evidence>
<feature type="transmembrane region" description="Helical" evidence="5">
    <location>
        <begin position="205"/>
        <end position="225"/>
    </location>
</feature>
<dbReference type="PANTHER" id="PTHR42770">
    <property type="entry name" value="AMINO ACID TRANSPORTER-RELATED"/>
    <property type="match status" value="1"/>
</dbReference>
<gene>
    <name evidence="7" type="ORF">U0042_14870</name>
</gene>